<keyword evidence="9 16" id="KW-0573">Peptidoglycan synthesis</keyword>
<evidence type="ECO:0000256" key="13">
    <source>
        <dbReference type="ARBA" id="ARBA00023316"/>
    </source>
</evidence>
<dbReference type="InterPro" id="IPR013437">
    <property type="entry name" value="FtsW"/>
</dbReference>
<dbReference type="AlphaFoldDB" id="A0A2K9LP91"/>
<evidence type="ECO:0000256" key="16">
    <source>
        <dbReference type="HAMAP-Rule" id="MF_00913"/>
    </source>
</evidence>
<dbReference type="GO" id="GO:0015648">
    <property type="term" value="F:lipid-linked peptidoglycan transporter activity"/>
    <property type="evidence" value="ECO:0007669"/>
    <property type="project" value="TreeGrafter"/>
</dbReference>
<keyword evidence="8 16" id="KW-0133">Cell shape</keyword>
<feature type="compositionally biased region" description="Basic and acidic residues" evidence="17">
    <location>
        <begin position="376"/>
        <end position="392"/>
    </location>
</feature>
<feature type="transmembrane region" description="Helical" evidence="16">
    <location>
        <begin position="350"/>
        <end position="368"/>
    </location>
</feature>
<comment type="similarity">
    <text evidence="14 16">Belongs to the SEDS family. FtsW subfamily.</text>
</comment>
<evidence type="ECO:0000256" key="9">
    <source>
        <dbReference type="ARBA" id="ARBA00022984"/>
    </source>
</evidence>
<evidence type="ECO:0000256" key="17">
    <source>
        <dbReference type="SAM" id="MobiDB-lite"/>
    </source>
</evidence>
<evidence type="ECO:0000256" key="3">
    <source>
        <dbReference type="ARBA" id="ARBA00022475"/>
    </source>
</evidence>
<dbReference type="InterPro" id="IPR001182">
    <property type="entry name" value="FtsW/RodA"/>
</dbReference>
<evidence type="ECO:0000256" key="10">
    <source>
        <dbReference type="ARBA" id="ARBA00022989"/>
    </source>
</evidence>
<gene>
    <name evidence="16 18" type="primary">ftsW</name>
    <name evidence="18" type="ORF">Kalk_17415</name>
</gene>
<proteinExistence type="inferred from homology"/>
<keyword evidence="3 16" id="KW-1003">Cell membrane</keyword>
<evidence type="ECO:0000256" key="1">
    <source>
        <dbReference type="ARBA" id="ARBA00004651"/>
    </source>
</evidence>
<dbReference type="OrthoDB" id="9768187at2"/>
<evidence type="ECO:0000313" key="18">
    <source>
        <dbReference type="EMBL" id="AUM14093.1"/>
    </source>
</evidence>
<dbReference type="GO" id="GO:0008955">
    <property type="term" value="F:peptidoglycan glycosyltransferase activity"/>
    <property type="evidence" value="ECO:0007669"/>
    <property type="project" value="UniProtKB-UniRule"/>
</dbReference>
<feature type="transmembrane region" description="Helical" evidence="16">
    <location>
        <begin position="281"/>
        <end position="301"/>
    </location>
</feature>
<feature type="transmembrane region" description="Helical" evidence="16">
    <location>
        <begin position="196"/>
        <end position="214"/>
    </location>
</feature>
<feature type="transmembrane region" description="Helical" evidence="16">
    <location>
        <begin position="86"/>
        <end position="106"/>
    </location>
</feature>
<evidence type="ECO:0000256" key="7">
    <source>
        <dbReference type="ARBA" id="ARBA00022692"/>
    </source>
</evidence>
<dbReference type="GO" id="GO:0071555">
    <property type="term" value="P:cell wall organization"/>
    <property type="evidence" value="ECO:0007669"/>
    <property type="project" value="UniProtKB-KW"/>
</dbReference>
<comment type="function">
    <text evidence="16">Peptidoglycan polymerase that is essential for cell division.</text>
</comment>
<name>A0A2K9LP91_9GAMM</name>
<keyword evidence="7 16" id="KW-0812">Transmembrane</keyword>
<sequence length="415" mass="44944">MILSDSLATQSNILSPRQWLMLLASMLMCIGLVLVASASMDMASLNYGSPFFFVQRHGVYLAAGIVVGCLVYQIPLAVWERSSGALLIVAYLLLALVLLPGIGRTVNGSTRWIQMGPVNIQVSEIVKVCALMYVSGYLVRRVEEVRSTLWGFLKPVMVLSVMVLLLLKQPDFGAVVVIMTSVFAMLFLAGVKVSHFSLVVFGSVGAAYALVASSEYRMKRVIGYIDPWADQYSSGYQLVQSLIAFGRGEWTGVGLGNSIQKLFYLPEAHTDFVFAVMAEEFGLLGNLLVIGLFLVLVVVALRIGREAEKLGKLFNAYLVYGLATLIGLQAMVNVGVASGLLPTKGLTLPFISYGGSSLIVMCVVLALIMRSDRENQMGDSESTRSGKDDTRSSKNSVGKRPAKRSGSNVKKEPVL</sequence>
<comment type="pathway">
    <text evidence="2 16">Cell wall biogenesis; peptidoglycan biosynthesis.</text>
</comment>
<dbReference type="Proteomes" id="UP000235116">
    <property type="component" value="Chromosome"/>
</dbReference>
<comment type="catalytic activity">
    <reaction evidence="15 16">
        <text>[GlcNAc-(1-&gt;4)-Mur2Ac(oyl-L-Ala-gamma-D-Glu-L-Lys-D-Ala-D-Ala)](n)-di-trans,octa-cis-undecaprenyl diphosphate + beta-D-GlcNAc-(1-&gt;4)-Mur2Ac(oyl-L-Ala-gamma-D-Glu-L-Lys-D-Ala-D-Ala)-di-trans,octa-cis-undecaprenyl diphosphate = [GlcNAc-(1-&gt;4)-Mur2Ac(oyl-L-Ala-gamma-D-Glu-L-Lys-D-Ala-D-Ala)](n+1)-di-trans,octa-cis-undecaprenyl diphosphate + di-trans,octa-cis-undecaprenyl diphosphate + H(+)</text>
        <dbReference type="Rhea" id="RHEA:23708"/>
        <dbReference type="Rhea" id="RHEA-COMP:9602"/>
        <dbReference type="Rhea" id="RHEA-COMP:9603"/>
        <dbReference type="ChEBI" id="CHEBI:15378"/>
        <dbReference type="ChEBI" id="CHEBI:58405"/>
        <dbReference type="ChEBI" id="CHEBI:60033"/>
        <dbReference type="ChEBI" id="CHEBI:78435"/>
        <dbReference type="EC" id="2.4.99.28"/>
    </reaction>
</comment>
<dbReference type="GO" id="GO:0008360">
    <property type="term" value="P:regulation of cell shape"/>
    <property type="evidence" value="ECO:0007669"/>
    <property type="project" value="UniProtKB-KW"/>
</dbReference>
<evidence type="ECO:0000256" key="15">
    <source>
        <dbReference type="ARBA" id="ARBA00049902"/>
    </source>
</evidence>
<reference evidence="19" key="1">
    <citation type="submission" date="2017-08" db="EMBL/GenBank/DDBJ databases">
        <title>Direct submision.</title>
        <authorList>
            <person name="Kim S.-J."/>
            <person name="Rhee S.-K."/>
        </authorList>
    </citation>
    <scope>NUCLEOTIDE SEQUENCE [LARGE SCALE GENOMIC DNA]</scope>
    <source>
        <strain evidence="19">GI5</strain>
    </source>
</reference>
<dbReference type="GO" id="GO:0009252">
    <property type="term" value="P:peptidoglycan biosynthetic process"/>
    <property type="evidence" value="ECO:0007669"/>
    <property type="project" value="UniProtKB-UniRule"/>
</dbReference>
<dbReference type="Pfam" id="PF01098">
    <property type="entry name" value="FTSW_RODA_SPOVE"/>
    <property type="match status" value="1"/>
</dbReference>
<evidence type="ECO:0000256" key="4">
    <source>
        <dbReference type="ARBA" id="ARBA00022618"/>
    </source>
</evidence>
<evidence type="ECO:0000256" key="11">
    <source>
        <dbReference type="ARBA" id="ARBA00023136"/>
    </source>
</evidence>
<keyword evidence="5 16" id="KW-0328">Glycosyltransferase</keyword>
<dbReference type="GO" id="GO:0005886">
    <property type="term" value="C:plasma membrane"/>
    <property type="evidence" value="ECO:0007669"/>
    <property type="project" value="UniProtKB-SubCell"/>
</dbReference>
<evidence type="ECO:0000256" key="6">
    <source>
        <dbReference type="ARBA" id="ARBA00022679"/>
    </source>
</evidence>
<evidence type="ECO:0000256" key="12">
    <source>
        <dbReference type="ARBA" id="ARBA00023306"/>
    </source>
</evidence>
<keyword evidence="13 16" id="KW-0961">Cell wall biogenesis/degradation</keyword>
<protein>
    <recommendedName>
        <fullName evidence="16">Probable peptidoglycan glycosyltransferase FtsW</fullName>
        <shortName evidence="16">PGT</shortName>
        <ecNumber evidence="16">2.4.99.28</ecNumber>
    </recommendedName>
    <alternativeName>
        <fullName evidence="16">Cell division protein FtsW</fullName>
    </alternativeName>
    <alternativeName>
        <fullName evidence="16">Cell wall polymerase</fullName>
    </alternativeName>
    <alternativeName>
        <fullName evidence="16">Peptidoglycan polymerase</fullName>
        <shortName evidence="16">PG polymerase</shortName>
    </alternativeName>
</protein>
<dbReference type="GO" id="GO:0043093">
    <property type="term" value="P:FtsZ-dependent cytokinesis"/>
    <property type="evidence" value="ECO:0007669"/>
    <property type="project" value="UniProtKB-UniRule"/>
</dbReference>
<keyword evidence="12 16" id="KW-0131">Cell cycle</keyword>
<evidence type="ECO:0000313" key="19">
    <source>
        <dbReference type="Proteomes" id="UP000235116"/>
    </source>
</evidence>
<keyword evidence="19" id="KW-1185">Reference proteome</keyword>
<accession>A0A2K9LP91</accession>
<dbReference type="KEGG" id="kak:Kalk_17415"/>
<feature type="transmembrane region" description="Helical" evidence="16">
    <location>
        <begin position="148"/>
        <end position="166"/>
    </location>
</feature>
<feature type="transmembrane region" description="Helical" evidence="16">
    <location>
        <begin position="313"/>
        <end position="338"/>
    </location>
</feature>
<dbReference type="EC" id="2.4.99.28" evidence="16"/>
<feature type="transmembrane region" description="Helical" evidence="16">
    <location>
        <begin position="20"/>
        <end position="39"/>
    </location>
</feature>
<dbReference type="EMBL" id="CP022684">
    <property type="protein sequence ID" value="AUM14093.1"/>
    <property type="molecule type" value="Genomic_DNA"/>
</dbReference>
<evidence type="ECO:0000256" key="8">
    <source>
        <dbReference type="ARBA" id="ARBA00022960"/>
    </source>
</evidence>
<dbReference type="GO" id="GO:0032153">
    <property type="term" value="C:cell division site"/>
    <property type="evidence" value="ECO:0007669"/>
    <property type="project" value="UniProtKB-UniRule"/>
</dbReference>
<evidence type="ECO:0000256" key="14">
    <source>
        <dbReference type="ARBA" id="ARBA00038053"/>
    </source>
</evidence>
<dbReference type="HAMAP" id="MF_00913">
    <property type="entry name" value="PGT_FtsW_proteobact"/>
    <property type="match status" value="1"/>
</dbReference>
<feature type="transmembrane region" description="Helical" evidence="16">
    <location>
        <begin position="172"/>
        <end position="189"/>
    </location>
</feature>
<dbReference type="NCBIfam" id="TIGR02614">
    <property type="entry name" value="ftsW"/>
    <property type="match status" value="1"/>
</dbReference>
<dbReference type="PROSITE" id="PS00428">
    <property type="entry name" value="FTSW_RODA_SPOVE"/>
    <property type="match status" value="1"/>
</dbReference>
<keyword evidence="11 16" id="KW-0472">Membrane</keyword>
<dbReference type="RefSeq" id="WP_101895468.1">
    <property type="nucleotide sequence ID" value="NZ_CP022684.1"/>
</dbReference>
<dbReference type="UniPathway" id="UPA00219"/>
<keyword evidence="4 16" id="KW-0132">Cell division</keyword>
<evidence type="ECO:0000256" key="5">
    <source>
        <dbReference type="ARBA" id="ARBA00022676"/>
    </source>
</evidence>
<keyword evidence="16" id="KW-0997">Cell inner membrane</keyword>
<keyword evidence="10 16" id="KW-1133">Transmembrane helix</keyword>
<feature type="transmembrane region" description="Helical" evidence="16">
    <location>
        <begin position="59"/>
        <end position="79"/>
    </location>
</feature>
<organism evidence="18 19">
    <name type="scientific">Ketobacter alkanivorans</name>
    <dbReference type="NCBI Taxonomy" id="1917421"/>
    <lineage>
        <taxon>Bacteria</taxon>
        <taxon>Pseudomonadati</taxon>
        <taxon>Pseudomonadota</taxon>
        <taxon>Gammaproteobacteria</taxon>
        <taxon>Pseudomonadales</taxon>
        <taxon>Ketobacteraceae</taxon>
        <taxon>Ketobacter</taxon>
    </lineage>
</organism>
<keyword evidence="6 16" id="KW-0808">Transferase</keyword>
<dbReference type="PANTHER" id="PTHR30474:SF2">
    <property type="entry name" value="PEPTIDOGLYCAN GLYCOSYLTRANSFERASE FTSW-RELATED"/>
    <property type="match status" value="1"/>
</dbReference>
<comment type="subcellular location">
    <subcellularLocation>
        <location evidence="16">Cell inner membrane</location>
        <topology evidence="16">Multi-pass membrane protein</topology>
    </subcellularLocation>
    <subcellularLocation>
        <location evidence="1">Cell membrane</location>
        <topology evidence="1">Multi-pass membrane protein</topology>
    </subcellularLocation>
    <text evidence="16">Localizes to the division septum.</text>
</comment>
<feature type="region of interest" description="Disordered" evidence="17">
    <location>
        <begin position="376"/>
        <end position="415"/>
    </location>
</feature>
<dbReference type="PANTHER" id="PTHR30474">
    <property type="entry name" value="CELL CYCLE PROTEIN"/>
    <property type="match status" value="1"/>
</dbReference>
<dbReference type="InterPro" id="IPR018365">
    <property type="entry name" value="Cell_cycle_FtsW-rel_CS"/>
</dbReference>
<evidence type="ECO:0000256" key="2">
    <source>
        <dbReference type="ARBA" id="ARBA00004752"/>
    </source>
</evidence>